<protein>
    <submittedName>
        <fullName evidence="1">Uncharacterized protein</fullName>
    </submittedName>
</protein>
<gene>
    <name evidence="1" type="ORF">UFOVP1311_62</name>
</gene>
<organism evidence="1">
    <name type="scientific">uncultured Caudovirales phage</name>
    <dbReference type="NCBI Taxonomy" id="2100421"/>
    <lineage>
        <taxon>Viruses</taxon>
        <taxon>Duplodnaviria</taxon>
        <taxon>Heunggongvirae</taxon>
        <taxon>Uroviricota</taxon>
        <taxon>Caudoviricetes</taxon>
        <taxon>Peduoviridae</taxon>
        <taxon>Maltschvirus</taxon>
        <taxon>Maltschvirus maltsch</taxon>
    </lineage>
</organism>
<accession>A0A6J5RL87</accession>
<evidence type="ECO:0000313" key="1">
    <source>
        <dbReference type="EMBL" id="CAB4198230.1"/>
    </source>
</evidence>
<proteinExistence type="predicted"/>
<sequence length="68" mass="8037">MTDRKLKKYEASRHLADSQLKAEELYTRFVNSPNPKKVKEEYSLALEDVMKKLNILVEIIQREAQEND</sequence>
<name>A0A6J5RL87_9CAUD</name>
<dbReference type="EMBL" id="LR797257">
    <property type="protein sequence ID" value="CAB4198230.1"/>
    <property type="molecule type" value="Genomic_DNA"/>
</dbReference>
<reference evidence="1" key="1">
    <citation type="submission" date="2020-05" db="EMBL/GenBank/DDBJ databases">
        <authorList>
            <person name="Chiriac C."/>
            <person name="Salcher M."/>
            <person name="Ghai R."/>
            <person name="Kavagutti S V."/>
        </authorList>
    </citation>
    <scope>NUCLEOTIDE SEQUENCE</scope>
</reference>